<accession>A0A1M2VPF5</accession>
<proteinExistence type="predicted"/>
<comment type="caution">
    <text evidence="1">The sequence shown here is derived from an EMBL/GenBank/DDBJ whole genome shotgun (WGS) entry which is preliminary data.</text>
</comment>
<reference evidence="1 2" key="1">
    <citation type="submission" date="2016-10" db="EMBL/GenBank/DDBJ databases">
        <title>Genome sequence of the basidiomycete white-rot fungus Trametes pubescens.</title>
        <authorList>
            <person name="Makela M.R."/>
            <person name="Granchi Z."/>
            <person name="Peng M."/>
            <person name="De Vries R.P."/>
            <person name="Grigoriev I."/>
            <person name="Riley R."/>
            <person name="Hilden K."/>
        </authorList>
    </citation>
    <scope>NUCLEOTIDE SEQUENCE [LARGE SCALE GENOMIC DNA]</scope>
    <source>
        <strain evidence="1 2">FBCC735</strain>
    </source>
</reference>
<organism evidence="1 2">
    <name type="scientific">Trametes pubescens</name>
    <name type="common">White-rot fungus</name>
    <dbReference type="NCBI Taxonomy" id="154538"/>
    <lineage>
        <taxon>Eukaryota</taxon>
        <taxon>Fungi</taxon>
        <taxon>Dikarya</taxon>
        <taxon>Basidiomycota</taxon>
        <taxon>Agaricomycotina</taxon>
        <taxon>Agaricomycetes</taxon>
        <taxon>Polyporales</taxon>
        <taxon>Polyporaceae</taxon>
        <taxon>Trametes</taxon>
    </lineage>
</organism>
<dbReference type="AlphaFoldDB" id="A0A1M2VPF5"/>
<dbReference type="EMBL" id="MNAD01000919">
    <property type="protein sequence ID" value="OJT09412.1"/>
    <property type="molecule type" value="Genomic_DNA"/>
</dbReference>
<name>A0A1M2VPF5_TRAPU</name>
<evidence type="ECO:0000313" key="1">
    <source>
        <dbReference type="EMBL" id="OJT09412.1"/>
    </source>
</evidence>
<evidence type="ECO:0000313" key="2">
    <source>
        <dbReference type="Proteomes" id="UP000184267"/>
    </source>
</evidence>
<gene>
    <name evidence="1" type="ORF">TRAPUB_14115</name>
</gene>
<sequence>MQNLLCTQRSVEVVIFRQTGLQPEFRTAYTNTPGSSGESETLSVEPLIPKAWEASKRGLLIEKHVTRLNGMQNDLSFTLVVIGIQGTIPSEPGGFTLLPNQMLAGLAKRQESCWLGDVVVAKFRRNKESGTIQYEDFRSADYCLIRNYFYHE</sequence>
<keyword evidence="2" id="KW-1185">Reference proteome</keyword>
<protein>
    <submittedName>
        <fullName evidence="1">Uncharacterized protein</fullName>
    </submittedName>
</protein>
<dbReference type="Proteomes" id="UP000184267">
    <property type="component" value="Unassembled WGS sequence"/>
</dbReference>